<organism evidence="2 3">
    <name type="scientific">Acinetobacter bohemicus</name>
    <dbReference type="NCBI Taxonomy" id="1435036"/>
    <lineage>
        <taxon>Bacteria</taxon>
        <taxon>Pseudomonadati</taxon>
        <taxon>Pseudomonadota</taxon>
        <taxon>Gammaproteobacteria</taxon>
        <taxon>Moraxellales</taxon>
        <taxon>Moraxellaceae</taxon>
        <taxon>Acinetobacter</taxon>
    </lineage>
</organism>
<evidence type="ECO:0000259" key="1">
    <source>
        <dbReference type="Pfam" id="PF13635"/>
    </source>
</evidence>
<reference evidence="3" key="1">
    <citation type="submission" date="2016-10" db="EMBL/GenBank/DDBJ databases">
        <authorList>
            <person name="Varghese N."/>
            <person name="Submissions S."/>
        </authorList>
    </citation>
    <scope>NUCLEOTIDE SEQUENCE [LARGE SCALE GENOMIC DNA]</scope>
    <source>
        <strain evidence="3">ANC 5076</strain>
    </source>
</reference>
<accession>A0A1I6VQF2</accession>
<evidence type="ECO:0000313" key="3">
    <source>
        <dbReference type="Proteomes" id="UP000182827"/>
    </source>
</evidence>
<dbReference type="PANTHER" id="PTHR33295:SF18">
    <property type="entry name" value="AAA+ ATPASE DOMAIN-CONTAINING PROTEIN"/>
    <property type="match status" value="1"/>
</dbReference>
<protein>
    <recommendedName>
        <fullName evidence="1">DUF4143 domain-containing protein</fullName>
    </recommendedName>
</protein>
<gene>
    <name evidence="2" type="ORF">SAMN05444586_103025</name>
</gene>
<keyword evidence="3" id="KW-1185">Reference proteome</keyword>
<dbReference type="InterPro" id="IPR025420">
    <property type="entry name" value="DUF4143"/>
</dbReference>
<dbReference type="Proteomes" id="UP000182827">
    <property type="component" value="Unassembled WGS sequence"/>
</dbReference>
<dbReference type="EMBL" id="FOZU01000030">
    <property type="protein sequence ID" value="SFT15811.1"/>
    <property type="molecule type" value="Genomic_DNA"/>
</dbReference>
<dbReference type="PANTHER" id="PTHR33295">
    <property type="entry name" value="ATPASE"/>
    <property type="match status" value="1"/>
</dbReference>
<sequence>MYTRSSFPYTLAMTSQQETYDYLQAVYASVMFKDVIPRLNTADINSLERVARYLASVTGSPISINKIKNTFVSSGVKISFETVKRYIQGLQDSLLFYSAAQFKVRGRELLQSSEKYYLVDVGLRRIMLPDANADQGHILENVIYLELVRRGYTVYVGRVDEYEIDFVAVDTLQNLTYYQVALETLNEETLSRELRPLQKISDSYPKYLLTLDTIGTEANYNGIVKMNALDWLLSENK</sequence>
<dbReference type="Pfam" id="PF13635">
    <property type="entry name" value="DUF4143"/>
    <property type="match status" value="1"/>
</dbReference>
<evidence type="ECO:0000313" key="2">
    <source>
        <dbReference type="EMBL" id="SFT15811.1"/>
    </source>
</evidence>
<proteinExistence type="predicted"/>
<name>A0A1I6VQF2_9GAMM</name>
<dbReference type="AlphaFoldDB" id="A0A1I6VQF2"/>
<feature type="domain" description="DUF4143" evidence="1">
    <location>
        <begin position="34"/>
        <end position="180"/>
    </location>
</feature>